<dbReference type="AlphaFoldDB" id="A0AAD6CGB6"/>
<keyword evidence="3" id="KW-0805">Transcription regulation</keyword>
<evidence type="ECO:0000259" key="6">
    <source>
        <dbReference type="SMART" id="SM00906"/>
    </source>
</evidence>
<dbReference type="GO" id="GO:0008270">
    <property type="term" value="F:zinc ion binding"/>
    <property type="evidence" value="ECO:0007669"/>
    <property type="project" value="InterPro"/>
</dbReference>
<keyword evidence="8" id="KW-1185">Reference proteome</keyword>
<dbReference type="Pfam" id="PF04082">
    <property type="entry name" value="Fungal_trans"/>
    <property type="match status" value="1"/>
</dbReference>
<evidence type="ECO:0000256" key="5">
    <source>
        <dbReference type="ARBA" id="ARBA00023242"/>
    </source>
</evidence>
<keyword evidence="2" id="KW-0479">Metal-binding</keyword>
<dbReference type="GO" id="GO:0005634">
    <property type="term" value="C:nucleus"/>
    <property type="evidence" value="ECO:0007669"/>
    <property type="project" value="UniProtKB-SubCell"/>
</dbReference>
<dbReference type="PANTHER" id="PTHR47338">
    <property type="entry name" value="ZN(II)2CYS6 TRANSCRIPTION FACTOR (EUROFUNG)-RELATED"/>
    <property type="match status" value="1"/>
</dbReference>
<feature type="domain" description="Xylanolytic transcriptional activator regulatory" evidence="6">
    <location>
        <begin position="232"/>
        <end position="311"/>
    </location>
</feature>
<comment type="subcellular location">
    <subcellularLocation>
        <location evidence="1">Nucleus</location>
    </subcellularLocation>
</comment>
<name>A0AAD6CGB6_9EURO</name>
<comment type="caution">
    <text evidence="7">The sequence shown here is derived from an EMBL/GenBank/DDBJ whole genome shotgun (WGS) entry which is preliminary data.</text>
</comment>
<dbReference type="Proteomes" id="UP001213681">
    <property type="component" value="Unassembled WGS sequence"/>
</dbReference>
<keyword evidence="5" id="KW-0539">Nucleus</keyword>
<dbReference type="GO" id="GO:0003677">
    <property type="term" value="F:DNA binding"/>
    <property type="evidence" value="ECO:0007669"/>
    <property type="project" value="InterPro"/>
</dbReference>
<reference evidence="7" key="1">
    <citation type="submission" date="2022-12" db="EMBL/GenBank/DDBJ databases">
        <authorList>
            <person name="Petersen C."/>
        </authorList>
    </citation>
    <scope>NUCLEOTIDE SEQUENCE</scope>
    <source>
        <strain evidence="7">IBT 16125</strain>
    </source>
</reference>
<dbReference type="EMBL" id="JAPVEA010000001">
    <property type="protein sequence ID" value="KAJ5464851.1"/>
    <property type="molecule type" value="Genomic_DNA"/>
</dbReference>
<evidence type="ECO:0000256" key="1">
    <source>
        <dbReference type="ARBA" id="ARBA00004123"/>
    </source>
</evidence>
<reference evidence="7" key="2">
    <citation type="journal article" date="2023" name="IMA Fungus">
        <title>Comparative genomic study of the Penicillium genus elucidates a diverse pangenome and 15 lateral gene transfer events.</title>
        <authorList>
            <person name="Petersen C."/>
            <person name="Sorensen T."/>
            <person name="Nielsen M.R."/>
            <person name="Sondergaard T.E."/>
            <person name="Sorensen J.L."/>
            <person name="Fitzpatrick D.A."/>
            <person name="Frisvad J.C."/>
            <person name="Nielsen K.L."/>
        </authorList>
    </citation>
    <scope>NUCLEOTIDE SEQUENCE</scope>
    <source>
        <strain evidence="7">IBT 16125</strain>
    </source>
</reference>
<dbReference type="SMART" id="SM00906">
    <property type="entry name" value="Fungal_trans"/>
    <property type="match status" value="1"/>
</dbReference>
<accession>A0AAD6CGB6</accession>
<evidence type="ECO:0000313" key="8">
    <source>
        <dbReference type="Proteomes" id="UP001213681"/>
    </source>
</evidence>
<evidence type="ECO:0000256" key="4">
    <source>
        <dbReference type="ARBA" id="ARBA00023163"/>
    </source>
</evidence>
<evidence type="ECO:0000256" key="3">
    <source>
        <dbReference type="ARBA" id="ARBA00023015"/>
    </source>
</evidence>
<dbReference type="CDD" id="cd12148">
    <property type="entry name" value="fungal_TF_MHR"/>
    <property type="match status" value="1"/>
</dbReference>
<keyword evidence="4" id="KW-0804">Transcription</keyword>
<dbReference type="InterPro" id="IPR007219">
    <property type="entry name" value="XnlR_reg_dom"/>
</dbReference>
<gene>
    <name evidence="7" type="ORF">N7458_000537</name>
</gene>
<dbReference type="PANTHER" id="PTHR47338:SF20">
    <property type="entry name" value="ZN(II)2CYS6 TRANSCRIPTION FACTOR (EUROFUNG)"/>
    <property type="match status" value="1"/>
</dbReference>
<dbReference type="RefSeq" id="XP_056771698.1">
    <property type="nucleotide sequence ID" value="XM_056903931.1"/>
</dbReference>
<dbReference type="InterPro" id="IPR050815">
    <property type="entry name" value="TF_fung"/>
</dbReference>
<evidence type="ECO:0000256" key="2">
    <source>
        <dbReference type="ARBA" id="ARBA00022723"/>
    </source>
</evidence>
<protein>
    <recommendedName>
        <fullName evidence="6">Xylanolytic transcriptional activator regulatory domain-containing protein</fullName>
    </recommendedName>
</protein>
<organism evidence="7 8">
    <name type="scientific">Penicillium daleae</name>
    <dbReference type="NCBI Taxonomy" id="63821"/>
    <lineage>
        <taxon>Eukaryota</taxon>
        <taxon>Fungi</taxon>
        <taxon>Dikarya</taxon>
        <taxon>Ascomycota</taxon>
        <taxon>Pezizomycotina</taxon>
        <taxon>Eurotiomycetes</taxon>
        <taxon>Eurotiomycetidae</taxon>
        <taxon>Eurotiales</taxon>
        <taxon>Aspergillaceae</taxon>
        <taxon>Penicillium</taxon>
    </lineage>
</organism>
<dbReference type="GO" id="GO:0000981">
    <property type="term" value="F:DNA-binding transcription factor activity, RNA polymerase II-specific"/>
    <property type="evidence" value="ECO:0007669"/>
    <property type="project" value="InterPro"/>
</dbReference>
<dbReference type="GO" id="GO:0006351">
    <property type="term" value="P:DNA-templated transcription"/>
    <property type="evidence" value="ECO:0007669"/>
    <property type="project" value="InterPro"/>
</dbReference>
<proteinExistence type="predicted"/>
<sequence length="563" mass="62174">MSRLSTPQKKVHAGAAVVLPCKYLDRNTPVIMATLIMSPGDTAAWDPTSRTGRLKHLERLVHVNEDGPAPGTLPDTQSRFQPVLNDRFPTSYFLDPDHFVPLGLGSLSSPAPPFIQHAWSLVRNHWQETCETYLAAIQPWLPMLSRKRLYSGLATLTVNQTADDVLLILCMRLCTQSKQEMGSDKQLETNIYSAAKQCCFYAEAGGFVSLRLVQSLVLLAVYELGNAIYPAAYLTIGRASRLSSMIGMHSRKKARQLFVDPDTWSLREEQRRTWWAVFVLDRIISAGTEGLAVAAPAPGSDCLLPCTDVDWDQGNISTNEPLLAESFNVGVSLGSFARTCQAAHMLDKVLAHVGRRKNDVGQDATEVLVEAIQLHTALQALDASLIFPEMPTKDWYLSPETPMPARGAKTDVISALWHCAAPQALESEAQGIAIREIEHLAAITVPRLARAVVQTSAAVVTRQTINPLLGHCMYYAATECACFIKESHISDMHAALTHIVQGLKAVQSEWEVGGRYLSLLEKAEVLKLVDEGTLIRDATALNSQRRDVKVLNETRTYFIYFLQ</sequence>
<dbReference type="GeneID" id="81594174"/>
<evidence type="ECO:0000313" key="7">
    <source>
        <dbReference type="EMBL" id="KAJ5464851.1"/>
    </source>
</evidence>